<dbReference type="AlphaFoldDB" id="A0A448XKV0"/>
<keyword evidence="3" id="KW-1185">Reference proteome</keyword>
<evidence type="ECO:0000313" key="2">
    <source>
        <dbReference type="EMBL" id="VEL39016.1"/>
    </source>
</evidence>
<feature type="compositionally biased region" description="Polar residues" evidence="1">
    <location>
        <begin position="12"/>
        <end position="22"/>
    </location>
</feature>
<proteinExistence type="predicted"/>
<dbReference type="Proteomes" id="UP000784294">
    <property type="component" value="Unassembled WGS sequence"/>
</dbReference>
<dbReference type="GO" id="GO:0007165">
    <property type="term" value="P:signal transduction"/>
    <property type="evidence" value="ECO:0007669"/>
    <property type="project" value="InterPro"/>
</dbReference>
<feature type="region of interest" description="Disordered" evidence="1">
    <location>
        <begin position="1"/>
        <end position="24"/>
    </location>
</feature>
<gene>
    <name evidence="2" type="ORF">PXEA_LOCUS32456</name>
</gene>
<dbReference type="OrthoDB" id="10477149at2759"/>
<dbReference type="EMBL" id="CAAALY010259788">
    <property type="protein sequence ID" value="VEL39016.1"/>
    <property type="molecule type" value="Genomic_DNA"/>
</dbReference>
<protein>
    <submittedName>
        <fullName evidence="2">Uncharacterized protein</fullName>
    </submittedName>
</protein>
<reference evidence="2" key="1">
    <citation type="submission" date="2018-11" db="EMBL/GenBank/DDBJ databases">
        <authorList>
            <consortium name="Pathogen Informatics"/>
        </authorList>
    </citation>
    <scope>NUCLEOTIDE SEQUENCE</scope>
</reference>
<name>A0A448XKV0_9PLAT</name>
<accession>A0A448XKV0</accession>
<sequence length="124" mass="14522">MARRDDDAYYNSGETSRNNTGPSFRERHSCFIIILQARQKLGIPWAGGSDCPAERASHILDQNYLDTRLVRRERLRQMQSIWLEEEFLAIVDELRLVWADNAIRQAFDQRSKMITEDFVSFPSI</sequence>
<dbReference type="Gene3D" id="1.10.400.10">
    <property type="entry name" value="GI Alpha 1, domain 2-like"/>
    <property type="match status" value="1"/>
</dbReference>
<evidence type="ECO:0000256" key="1">
    <source>
        <dbReference type="SAM" id="MobiDB-lite"/>
    </source>
</evidence>
<dbReference type="InterPro" id="IPR011025">
    <property type="entry name" value="GproteinA_insert"/>
</dbReference>
<organism evidence="2 3">
    <name type="scientific">Protopolystoma xenopodis</name>
    <dbReference type="NCBI Taxonomy" id="117903"/>
    <lineage>
        <taxon>Eukaryota</taxon>
        <taxon>Metazoa</taxon>
        <taxon>Spiralia</taxon>
        <taxon>Lophotrochozoa</taxon>
        <taxon>Platyhelminthes</taxon>
        <taxon>Monogenea</taxon>
        <taxon>Polyopisthocotylea</taxon>
        <taxon>Polystomatidea</taxon>
        <taxon>Polystomatidae</taxon>
        <taxon>Protopolystoma</taxon>
    </lineage>
</organism>
<evidence type="ECO:0000313" key="3">
    <source>
        <dbReference type="Proteomes" id="UP000784294"/>
    </source>
</evidence>
<comment type="caution">
    <text evidence="2">The sequence shown here is derived from an EMBL/GenBank/DDBJ whole genome shotgun (WGS) entry which is preliminary data.</text>
</comment>